<feature type="domain" description="ACT" evidence="1">
    <location>
        <begin position="5"/>
        <end position="79"/>
    </location>
</feature>
<protein>
    <submittedName>
        <fullName evidence="2">Acetolactate synthase</fullName>
    </submittedName>
</protein>
<gene>
    <name evidence="2" type="ORF">H8730_13815</name>
</gene>
<dbReference type="InterPro" id="IPR045739">
    <property type="entry name" value="ACT_dom_pair"/>
</dbReference>
<proteinExistence type="predicted"/>
<dbReference type="PROSITE" id="PS51671">
    <property type="entry name" value="ACT"/>
    <property type="match status" value="1"/>
</dbReference>
<dbReference type="CDD" id="cd04882">
    <property type="entry name" value="ACT_Bt0572_2"/>
    <property type="match status" value="1"/>
</dbReference>
<sequence>MFIQQLSVFVENRPGRLVDVLEVLAAEGLDLNGLSVADTTDFGILRLILSDPARGEKVLKEKGFIVKCTEVLAVDVHDSPGGLLFAIKAMSSVGISVEYMYAFGTKLSNHAMVILKTDDNVKAANTLKESNVDVLSAIEVQQRLKKV</sequence>
<dbReference type="Proteomes" id="UP000657006">
    <property type="component" value="Unassembled WGS sequence"/>
</dbReference>
<reference evidence="2" key="1">
    <citation type="submission" date="2020-08" db="EMBL/GenBank/DDBJ databases">
        <title>Genome public.</title>
        <authorList>
            <person name="Liu C."/>
            <person name="Sun Q."/>
        </authorList>
    </citation>
    <scope>NUCLEOTIDE SEQUENCE</scope>
    <source>
        <strain evidence="2">NSJ-32</strain>
    </source>
</reference>
<comment type="caution">
    <text evidence="2">The sequence shown here is derived from an EMBL/GenBank/DDBJ whole genome shotgun (WGS) entry which is preliminary data.</text>
</comment>
<accession>A0A926DWP2</accession>
<dbReference type="AlphaFoldDB" id="A0A926DWP2"/>
<dbReference type="EMBL" id="JACRSQ010000026">
    <property type="protein sequence ID" value="MBC8544620.1"/>
    <property type="molecule type" value="Genomic_DNA"/>
</dbReference>
<dbReference type="CDD" id="cd04908">
    <property type="entry name" value="ACT_Bt0572_1"/>
    <property type="match status" value="1"/>
</dbReference>
<evidence type="ECO:0000259" key="1">
    <source>
        <dbReference type="PROSITE" id="PS51671"/>
    </source>
</evidence>
<dbReference type="Gene3D" id="3.30.2130.10">
    <property type="entry name" value="VC0802-like"/>
    <property type="match status" value="1"/>
</dbReference>
<dbReference type="InterPro" id="IPR002912">
    <property type="entry name" value="ACT_dom"/>
</dbReference>
<dbReference type="PANTHER" id="PTHR40099:SF1">
    <property type="entry name" value="ACETOLACTATE SYNTHASE, SMALL SUBUNIT"/>
    <property type="match status" value="1"/>
</dbReference>
<name>A0A926DWP2_9FIRM</name>
<dbReference type="Pfam" id="PF19571">
    <property type="entry name" value="ACT_8"/>
    <property type="match status" value="1"/>
</dbReference>
<keyword evidence="3" id="KW-1185">Reference proteome</keyword>
<evidence type="ECO:0000313" key="2">
    <source>
        <dbReference type="EMBL" id="MBC8544620.1"/>
    </source>
</evidence>
<dbReference type="SUPFAM" id="SSF55021">
    <property type="entry name" value="ACT-like"/>
    <property type="match status" value="2"/>
</dbReference>
<dbReference type="InterPro" id="IPR045865">
    <property type="entry name" value="ACT-like_dom_sf"/>
</dbReference>
<organism evidence="2 3">
    <name type="scientific">Bianquea renquensis</name>
    <dbReference type="NCBI Taxonomy" id="2763661"/>
    <lineage>
        <taxon>Bacteria</taxon>
        <taxon>Bacillati</taxon>
        <taxon>Bacillota</taxon>
        <taxon>Clostridia</taxon>
        <taxon>Eubacteriales</taxon>
        <taxon>Bianqueaceae</taxon>
        <taxon>Bianquea</taxon>
    </lineage>
</organism>
<dbReference type="PANTHER" id="PTHR40099">
    <property type="entry name" value="ACETOLACTATE SYNTHASE, SMALL SUBUNIT"/>
    <property type="match status" value="1"/>
</dbReference>
<dbReference type="RefSeq" id="WP_177718246.1">
    <property type="nucleotide sequence ID" value="NZ_JACRSQ010000026.1"/>
</dbReference>
<evidence type="ECO:0000313" key="3">
    <source>
        <dbReference type="Proteomes" id="UP000657006"/>
    </source>
</evidence>